<dbReference type="GO" id="GO:0005524">
    <property type="term" value="F:ATP binding"/>
    <property type="evidence" value="ECO:0007669"/>
    <property type="project" value="UniProtKB-UniRule"/>
</dbReference>
<evidence type="ECO:0000256" key="1">
    <source>
        <dbReference type="ARBA" id="ARBA00022741"/>
    </source>
</evidence>
<comment type="caution">
    <text evidence="7">The sequence shown here is derived from an EMBL/GenBank/DDBJ whole genome shotgun (WGS) entry which is preliminary data.</text>
</comment>
<feature type="coiled-coil region" evidence="4">
    <location>
        <begin position="181"/>
        <end position="250"/>
    </location>
</feature>
<keyword evidence="1 3" id="KW-0547">Nucleotide-binding</keyword>
<sequence>MPRGWRDMNKPDTSDSQRGRPRLPSWRRKSRETESSLPSASSPDKFYEGRIGDIANEKLDVQAPSNLTGTLDVSEISSTYSPVDLQIETSQILSSLDGITSLVTSGSSNSGSKALSPSSPKPLGLLPLLAGSPSNVAGSVALPSTTPQWMQFLGDQKFSRKEQDLNLGLHQHLDEKFQFEKSKWEEERNVLVTELEDLQEELENTKQAKEEAEQRIACLEGELRIKDEHVNELEQTLSTIQQTLDECKQKVSRDWVISRDEILMTDTCLGVGGWGTVLLGKFRGCKVAVKQIHELILSPHNRRLFEREMNIASRCRHPCLLQFIGATNDEGTPLFVTELMESSLRTLLEQQLLPTSNICILSVDIAQALNYLHLSKPPIIHRDISSANVLLWRQGEQWRGKVSDYGTANFMQQIMTVAPGAMIYSAPEALTSNQTIKIDVYSFGVLLCEMCIRELPDPQNREEQVAMVTNYLFRSLMRRCLQAEPKERPHMEEVIENLESYTL</sequence>
<evidence type="ECO:0000256" key="2">
    <source>
        <dbReference type="ARBA" id="ARBA00022840"/>
    </source>
</evidence>
<proteinExistence type="predicted"/>
<gene>
    <name evidence="7" type="ORF">PMEA_00027544</name>
</gene>
<dbReference type="SUPFAM" id="SSF56112">
    <property type="entry name" value="Protein kinase-like (PK-like)"/>
    <property type="match status" value="1"/>
</dbReference>
<feature type="compositionally biased region" description="Basic residues" evidence="5">
    <location>
        <begin position="19"/>
        <end position="30"/>
    </location>
</feature>
<dbReference type="InterPro" id="IPR008266">
    <property type="entry name" value="Tyr_kinase_AS"/>
</dbReference>
<feature type="compositionally biased region" description="Basic and acidic residues" evidence="5">
    <location>
        <begin position="1"/>
        <end position="18"/>
    </location>
</feature>
<dbReference type="GO" id="GO:0097527">
    <property type="term" value="P:necroptotic signaling pathway"/>
    <property type="evidence" value="ECO:0007669"/>
    <property type="project" value="TreeGrafter"/>
</dbReference>
<evidence type="ECO:0000256" key="3">
    <source>
        <dbReference type="PROSITE-ProRule" id="PRU10141"/>
    </source>
</evidence>
<dbReference type="InterPro" id="IPR017441">
    <property type="entry name" value="Protein_kinase_ATP_BS"/>
</dbReference>
<evidence type="ECO:0000256" key="5">
    <source>
        <dbReference type="SAM" id="MobiDB-lite"/>
    </source>
</evidence>
<name>A0AAU9XS93_9CNID</name>
<reference evidence="7 8" key="1">
    <citation type="submission" date="2022-05" db="EMBL/GenBank/DDBJ databases">
        <authorList>
            <consortium name="Genoscope - CEA"/>
            <person name="William W."/>
        </authorList>
    </citation>
    <scope>NUCLEOTIDE SEQUENCE [LARGE SCALE GENOMIC DNA]</scope>
</reference>
<feature type="binding site" evidence="3">
    <location>
        <position position="290"/>
    </location>
    <ligand>
        <name>ATP</name>
        <dbReference type="ChEBI" id="CHEBI:30616"/>
    </ligand>
</feature>
<dbReference type="PANTHER" id="PTHR44329:SF298">
    <property type="entry name" value="MIXED LINEAGE KINASE DOMAIN-LIKE PROTEIN"/>
    <property type="match status" value="1"/>
</dbReference>
<dbReference type="InterPro" id="IPR011009">
    <property type="entry name" value="Kinase-like_dom_sf"/>
</dbReference>
<dbReference type="PROSITE" id="PS00107">
    <property type="entry name" value="PROTEIN_KINASE_ATP"/>
    <property type="match status" value="1"/>
</dbReference>
<accession>A0AAU9XS93</accession>
<dbReference type="GO" id="GO:0004672">
    <property type="term" value="F:protein kinase activity"/>
    <property type="evidence" value="ECO:0007669"/>
    <property type="project" value="InterPro"/>
</dbReference>
<keyword evidence="8" id="KW-1185">Reference proteome</keyword>
<evidence type="ECO:0000313" key="8">
    <source>
        <dbReference type="Proteomes" id="UP001159428"/>
    </source>
</evidence>
<evidence type="ECO:0000313" key="7">
    <source>
        <dbReference type="EMBL" id="CAH3154394.1"/>
    </source>
</evidence>
<evidence type="ECO:0000256" key="4">
    <source>
        <dbReference type="SAM" id="Coils"/>
    </source>
</evidence>
<dbReference type="Gene3D" id="1.10.510.10">
    <property type="entry name" value="Transferase(Phosphotransferase) domain 1"/>
    <property type="match status" value="1"/>
</dbReference>
<dbReference type="Pfam" id="PF00069">
    <property type="entry name" value="Pkinase"/>
    <property type="match status" value="1"/>
</dbReference>
<dbReference type="PROSITE" id="PS00109">
    <property type="entry name" value="PROTEIN_KINASE_TYR"/>
    <property type="match status" value="1"/>
</dbReference>
<dbReference type="InterPro" id="IPR000719">
    <property type="entry name" value="Prot_kinase_dom"/>
</dbReference>
<dbReference type="PANTHER" id="PTHR44329">
    <property type="entry name" value="SERINE/THREONINE-PROTEIN KINASE TNNI3K-RELATED"/>
    <property type="match status" value="1"/>
</dbReference>
<evidence type="ECO:0000259" key="6">
    <source>
        <dbReference type="PROSITE" id="PS50011"/>
    </source>
</evidence>
<dbReference type="Gene3D" id="3.30.200.20">
    <property type="entry name" value="Phosphorylase Kinase, domain 1"/>
    <property type="match status" value="1"/>
</dbReference>
<feature type="region of interest" description="Disordered" evidence="5">
    <location>
        <begin position="1"/>
        <end position="48"/>
    </location>
</feature>
<dbReference type="PROSITE" id="PS50011">
    <property type="entry name" value="PROTEIN_KINASE_DOM"/>
    <property type="match status" value="1"/>
</dbReference>
<dbReference type="Proteomes" id="UP001159428">
    <property type="component" value="Unassembled WGS sequence"/>
</dbReference>
<protein>
    <recommendedName>
        <fullName evidence="6">Protein kinase domain-containing protein</fullName>
    </recommendedName>
</protein>
<dbReference type="EMBL" id="CALNXJ010000055">
    <property type="protein sequence ID" value="CAH3154394.1"/>
    <property type="molecule type" value="Genomic_DNA"/>
</dbReference>
<dbReference type="InterPro" id="IPR051681">
    <property type="entry name" value="Ser/Thr_Kinases-Pseudokinases"/>
</dbReference>
<keyword evidence="4" id="KW-0175">Coiled coil</keyword>
<dbReference type="AlphaFoldDB" id="A0AAU9XS93"/>
<feature type="domain" description="Protein kinase" evidence="6">
    <location>
        <begin position="263"/>
        <end position="502"/>
    </location>
</feature>
<organism evidence="7 8">
    <name type="scientific">Pocillopora meandrina</name>
    <dbReference type="NCBI Taxonomy" id="46732"/>
    <lineage>
        <taxon>Eukaryota</taxon>
        <taxon>Metazoa</taxon>
        <taxon>Cnidaria</taxon>
        <taxon>Anthozoa</taxon>
        <taxon>Hexacorallia</taxon>
        <taxon>Scleractinia</taxon>
        <taxon>Astrocoeniina</taxon>
        <taxon>Pocilloporidae</taxon>
        <taxon>Pocillopora</taxon>
    </lineage>
</organism>
<keyword evidence="2 3" id="KW-0067">ATP-binding</keyword>